<dbReference type="PRINTS" id="PR00368">
    <property type="entry name" value="FADPNR"/>
</dbReference>
<dbReference type="InterPro" id="IPR023753">
    <property type="entry name" value="FAD/NAD-binding_dom"/>
</dbReference>
<keyword evidence="8" id="KW-1185">Reference proteome</keyword>
<name>A0ABU0CXU2_9BACI</name>
<dbReference type="RefSeq" id="WP_307343499.1">
    <property type="nucleotide sequence ID" value="NZ_JAUSUQ010000025.1"/>
</dbReference>
<dbReference type="InterPro" id="IPR036188">
    <property type="entry name" value="FAD/NAD-bd_sf"/>
</dbReference>
<evidence type="ECO:0000256" key="3">
    <source>
        <dbReference type="ARBA" id="ARBA00022630"/>
    </source>
</evidence>
<dbReference type="InterPro" id="IPR051169">
    <property type="entry name" value="NADH-Q_oxidoreductase"/>
</dbReference>
<dbReference type="Gene3D" id="3.50.50.100">
    <property type="match status" value="1"/>
</dbReference>
<comment type="caution">
    <text evidence="7">The sequence shown here is derived from an EMBL/GenBank/DDBJ whole genome shotgun (WGS) entry which is preliminary data.</text>
</comment>
<protein>
    <submittedName>
        <fullName evidence="7">NADH dehydrogenase</fullName>
    </submittedName>
</protein>
<dbReference type="PANTHER" id="PTHR42913:SF3">
    <property type="entry name" value="64 KDA MITOCHONDRIAL NADH DEHYDROGENASE (EUROFUNG)"/>
    <property type="match status" value="1"/>
</dbReference>
<dbReference type="PANTHER" id="PTHR42913">
    <property type="entry name" value="APOPTOSIS-INDUCING FACTOR 1"/>
    <property type="match status" value="1"/>
</dbReference>
<evidence type="ECO:0000313" key="8">
    <source>
        <dbReference type="Proteomes" id="UP001232445"/>
    </source>
</evidence>
<dbReference type="Pfam" id="PF07992">
    <property type="entry name" value="Pyr_redox_2"/>
    <property type="match status" value="1"/>
</dbReference>
<keyword evidence="3" id="KW-0285">Flavoprotein</keyword>
<dbReference type="PRINTS" id="PR00411">
    <property type="entry name" value="PNDRDTASEI"/>
</dbReference>
<sequence>MSKPSIVILGAGYGGIVAALRLSKQLHYNEADITLVNKNDYHYITTELHQPAAGTMHHDQARVGIRELIDEKKINFVKDTVVAIDREQQKVTLQNGELNYDYLVVGLGSEPETFGIEGLRENAFSINSINSVRVIRQHIEYQFAKFATEPERTDYLTIVVGGAGFTGIEFVGELADRVPELCAEYDVDPNLVRIINVEAAPTALPGFDPALVNYAMDVLEKKGVEFKIGTPIKRCTPEGVVIEVDGEEEEIKAATIVWTGGVRGNSILEESGFETMRGRIKVDEYLRAPGHENIFIVGDCALIINEENNRPYPPTAQIAIQHGENVALNLAALIRGGSMTPFKPHIRGTVASLGRDEAIGIVGGRKVYGHAASWLKKLIDMRYLYIIGGLSLVLKKGRF</sequence>
<evidence type="ECO:0000313" key="7">
    <source>
        <dbReference type="EMBL" id="MDQ0340968.1"/>
    </source>
</evidence>
<keyword evidence="4" id="KW-0274">FAD</keyword>
<evidence type="ECO:0000259" key="6">
    <source>
        <dbReference type="Pfam" id="PF07992"/>
    </source>
</evidence>
<organism evidence="7 8">
    <name type="scientific">Caldalkalibacillus uzonensis</name>
    <dbReference type="NCBI Taxonomy" id="353224"/>
    <lineage>
        <taxon>Bacteria</taxon>
        <taxon>Bacillati</taxon>
        <taxon>Bacillota</taxon>
        <taxon>Bacilli</taxon>
        <taxon>Bacillales</taxon>
        <taxon>Bacillaceae</taxon>
        <taxon>Caldalkalibacillus</taxon>
    </lineage>
</organism>
<dbReference type="SUPFAM" id="SSF51905">
    <property type="entry name" value="FAD/NAD(P)-binding domain"/>
    <property type="match status" value="1"/>
</dbReference>
<evidence type="ECO:0000256" key="4">
    <source>
        <dbReference type="ARBA" id="ARBA00022827"/>
    </source>
</evidence>
<comment type="cofactor">
    <cofactor evidence="1">
        <name>FAD</name>
        <dbReference type="ChEBI" id="CHEBI:57692"/>
    </cofactor>
</comment>
<evidence type="ECO:0000256" key="2">
    <source>
        <dbReference type="ARBA" id="ARBA00005272"/>
    </source>
</evidence>
<gene>
    <name evidence="7" type="ORF">J2S00_003808</name>
</gene>
<dbReference type="EMBL" id="JAUSUQ010000025">
    <property type="protein sequence ID" value="MDQ0340968.1"/>
    <property type="molecule type" value="Genomic_DNA"/>
</dbReference>
<evidence type="ECO:0000256" key="5">
    <source>
        <dbReference type="ARBA" id="ARBA00023002"/>
    </source>
</evidence>
<feature type="domain" description="FAD/NAD(P)-binding" evidence="6">
    <location>
        <begin position="5"/>
        <end position="323"/>
    </location>
</feature>
<dbReference type="Proteomes" id="UP001232445">
    <property type="component" value="Unassembled WGS sequence"/>
</dbReference>
<comment type="similarity">
    <text evidence="2">Belongs to the NADH dehydrogenase family.</text>
</comment>
<reference evidence="7 8" key="1">
    <citation type="submission" date="2023-07" db="EMBL/GenBank/DDBJ databases">
        <title>Genomic Encyclopedia of Type Strains, Phase IV (KMG-IV): sequencing the most valuable type-strain genomes for metagenomic binning, comparative biology and taxonomic classification.</title>
        <authorList>
            <person name="Goeker M."/>
        </authorList>
    </citation>
    <scope>NUCLEOTIDE SEQUENCE [LARGE SCALE GENOMIC DNA]</scope>
    <source>
        <strain evidence="7 8">DSM 17740</strain>
    </source>
</reference>
<evidence type="ECO:0000256" key="1">
    <source>
        <dbReference type="ARBA" id="ARBA00001974"/>
    </source>
</evidence>
<accession>A0ABU0CXU2</accession>
<keyword evidence="5" id="KW-0560">Oxidoreductase</keyword>
<proteinExistence type="inferred from homology"/>